<gene>
    <name evidence="1" type="ORF">KsCSTR_42230</name>
</gene>
<dbReference type="AlphaFoldDB" id="A0A6G7GW70"/>
<sequence>MLRPYTMRQTSLLLEFFKRLKCYKSTFNNFQYRVAPKLRRGRVCNLYGGTQRRTFDGNCPRDRHSLSTEMATSLE</sequence>
<dbReference type="Proteomes" id="UP000501926">
    <property type="component" value="Chromosome"/>
</dbReference>
<accession>A0A6G7GW70</accession>
<organism evidence="1 2">
    <name type="scientific">Kuenenia stuttgartiensis</name>
    <dbReference type="NCBI Taxonomy" id="174633"/>
    <lineage>
        <taxon>Bacteria</taxon>
        <taxon>Pseudomonadati</taxon>
        <taxon>Planctomycetota</taxon>
        <taxon>Candidatus Brocadiia</taxon>
        <taxon>Candidatus Brocadiales</taxon>
        <taxon>Candidatus Brocadiaceae</taxon>
        <taxon>Candidatus Kuenenia</taxon>
    </lineage>
</organism>
<protein>
    <submittedName>
        <fullName evidence="1">Uncharacterized protein</fullName>
    </submittedName>
</protein>
<evidence type="ECO:0000313" key="1">
    <source>
        <dbReference type="EMBL" id="QII13602.1"/>
    </source>
</evidence>
<evidence type="ECO:0000313" key="2">
    <source>
        <dbReference type="Proteomes" id="UP000501926"/>
    </source>
</evidence>
<proteinExistence type="predicted"/>
<dbReference type="EMBL" id="CP049055">
    <property type="protein sequence ID" value="QII13602.1"/>
    <property type="molecule type" value="Genomic_DNA"/>
</dbReference>
<reference evidence="1 2" key="1">
    <citation type="submission" date="2020-02" db="EMBL/GenBank/DDBJ databases">
        <title>Newly sequenced genome of strain CSTR1 showed variability in Candidatus Kuenenia stuttgartiensis genomes.</title>
        <authorList>
            <person name="Ding C."/>
            <person name="Adrian L."/>
        </authorList>
    </citation>
    <scope>NUCLEOTIDE SEQUENCE [LARGE SCALE GENOMIC DNA]</scope>
    <source>
        <strain evidence="1 2">CSTR1</strain>
    </source>
</reference>
<name>A0A6G7GW70_KUEST</name>